<name>A0ABW3UL13_9BACL</name>
<evidence type="ECO:0000313" key="1">
    <source>
        <dbReference type="EMBL" id="MFD1220240.1"/>
    </source>
</evidence>
<gene>
    <name evidence="1" type="primary">ytxC</name>
    <name evidence="1" type="ORF">ACFQ4B_08920</name>
</gene>
<sequence>MKLFALTLTKTSEPSVRKLHAAVEDAVRSVYKQHVAVRLHQDQTSFFVQAEGIFPLFQLDRRTDALYSKVAEVLAEWIVQEEEGRLIRTMIVRDFDYKREEDIVSIMGYCRPAPFPEEGEEAFEPALEQSVSRRKQMIAQAISAFLQEYTDLNVQGFLQFRLQDYMNELREAVEYAIDEFLMDQQYQEFISLLKYFVYIQEAKIPTAHLIHKGGNEFVLLNDRMELIDTSQTDATFTVEMIEKDINFEDVIVSTLISVSPRQICIHTRDPEVQVIKTITQIFENRVQLCEYCRLCHNLDRSAASDYNKG</sequence>
<dbReference type="EMBL" id="JBHTLU010000013">
    <property type="protein sequence ID" value="MFD1220240.1"/>
    <property type="molecule type" value="Genomic_DNA"/>
</dbReference>
<dbReference type="RefSeq" id="WP_079908179.1">
    <property type="nucleotide sequence ID" value="NZ_BAABJG010000006.1"/>
</dbReference>
<reference evidence="2" key="1">
    <citation type="journal article" date="2019" name="Int. J. Syst. Evol. Microbiol.">
        <title>The Global Catalogue of Microorganisms (GCM) 10K type strain sequencing project: providing services to taxonomists for standard genome sequencing and annotation.</title>
        <authorList>
            <consortium name="The Broad Institute Genomics Platform"/>
            <consortium name="The Broad Institute Genome Sequencing Center for Infectious Disease"/>
            <person name="Wu L."/>
            <person name="Ma J."/>
        </authorList>
    </citation>
    <scope>NUCLEOTIDE SEQUENCE [LARGE SCALE GENOMIC DNA]</scope>
    <source>
        <strain evidence="2">CCUG 53270</strain>
    </source>
</reference>
<organism evidence="1 2">
    <name type="scientific">Paenibacillus vulneris</name>
    <dbReference type="NCBI Taxonomy" id="1133364"/>
    <lineage>
        <taxon>Bacteria</taxon>
        <taxon>Bacillati</taxon>
        <taxon>Bacillota</taxon>
        <taxon>Bacilli</taxon>
        <taxon>Bacillales</taxon>
        <taxon>Paenibacillaceae</taxon>
        <taxon>Paenibacillus</taxon>
    </lineage>
</organism>
<dbReference type="Proteomes" id="UP001597180">
    <property type="component" value="Unassembled WGS sequence"/>
</dbReference>
<evidence type="ECO:0000313" key="2">
    <source>
        <dbReference type="Proteomes" id="UP001597180"/>
    </source>
</evidence>
<proteinExistence type="predicted"/>
<comment type="caution">
    <text evidence="1">The sequence shown here is derived from an EMBL/GenBank/DDBJ whole genome shotgun (WGS) entry which is preliminary data.</text>
</comment>
<accession>A0ABW3UL13</accession>
<dbReference type="InterPro" id="IPR014199">
    <property type="entry name" value="Spore_YtxC"/>
</dbReference>
<keyword evidence="2" id="KW-1185">Reference proteome</keyword>
<protein>
    <submittedName>
        <fullName evidence="1">Sporulation protein YtxC</fullName>
    </submittedName>
</protein>
<dbReference type="Pfam" id="PF08812">
    <property type="entry name" value="YtxC"/>
    <property type="match status" value="1"/>
</dbReference>